<evidence type="ECO:0000313" key="4">
    <source>
        <dbReference type="Proteomes" id="UP000315217"/>
    </source>
</evidence>
<dbReference type="EMBL" id="VBAI01000203">
    <property type="protein sequence ID" value="TMJ08298.1"/>
    <property type="molecule type" value="Genomic_DNA"/>
</dbReference>
<reference evidence="3 4" key="1">
    <citation type="journal article" date="2019" name="Nat. Microbiol.">
        <title>Mediterranean grassland soil C-N compound turnover is dependent on rainfall and depth, and is mediated by genomically divergent microorganisms.</title>
        <authorList>
            <person name="Diamond S."/>
            <person name="Andeer P.F."/>
            <person name="Li Z."/>
            <person name="Crits-Christoph A."/>
            <person name="Burstein D."/>
            <person name="Anantharaman K."/>
            <person name="Lane K.R."/>
            <person name="Thomas B.C."/>
            <person name="Pan C."/>
            <person name="Northen T.R."/>
            <person name="Banfield J.F."/>
        </authorList>
    </citation>
    <scope>NUCLEOTIDE SEQUENCE [LARGE SCALE GENOMIC DNA]</scope>
    <source>
        <strain evidence="3">NP_1</strain>
    </source>
</reference>
<evidence type="ECO:0000313" key="3">
    <source>
        <dbReference type="EMBL" id="TMJ08298.1"/>
    </source>
</evidence>
<dbReference type="SUPFAM" id="SSF56112">
    <property type="entry name" value="Protein kinase-like (PK-like)"/>
    <property type="match status" value="1"/>
</dbReference>
<dbReference type="InterPro" id="IPR011009">
    <property type="entry name" value="Kinase-like_dom_sf"/>
</dbReference>
<proteinExistence type="predicted"/>
<accession>A0A537LJV0</accession>
<feature type="compositionally biased region" description="Low complexity" evidence="1">
    <location>
        <begin position="360"/>
        <end position="380"/>
    </location>
</feature>
<keyword evidence="2" id="KW-1133">Transmembrane helix</keyword>
<keyword evidence="2" id="KW-0812">Transmembrane</keyword>
<evidence type="ECO:0000256" key="1">
    <source>
        <dbReference type="SAM" id="MobiDB-lite"/>
    </source>
</evidence>
<protein>
    <recommendedName>
        <fullName evidence="5">Protein kinase domain-containing protein</fullName>
    </recommendedName>
</protein>
<feature type="transmembrane region" description="Helical" evidence="2">
    <location>
        <begin position="393"/>
        <end position="416"/>
    </location>
</feature>
<sequence length="420" mass="45905">MLLPRGDEYIIAVQNPRTAFGDAELKGCSAEVDRFAIPKPYSGGFTATFHLLNQSREWAVRCFTRSISDLQQRYAAIDRFLARNNESFLVGTFYLSQGIRISGQWYPIIKMQWVKGDTLNSFIEKNIGNAGRLKKLIPEFVSMVRRLQQLTIAHGDLQHGNILVRDGKLFLIDYDGMFLPKLSRLKTNEIGHVNYQHPGRNASHYGPSIDRFSSIVIYLGLRAISESPGLWTKYDDSENVLFRAGDFANAAGSPLVRELAALPALSSEVERFQGVCKLPIDDVPDLETFISGGFRYPKAAVSQVTAPPSTSSQAVPPVILKVVPPVIPKVVPPVISRVVPPAIPKAVPRTLPTHLPAPSPATSAPAQVPARRPAQPAQVPHAGQTGERVSSTLVGIVAAVVLGVIGWAIWGIWAFVNAVH</sequence>
<keyword evidence="2" id="KW-0472">Membrane</keyword>
<evidence type="ECO:0000256" key="2">
    <source>
        <dbReference type="SAM" id="Phobius"/>
    </source>
</evidence>
<gene>
    <name evidence="3" type="ORF">E6G98_12365</name>
</gene>
<name>A0A537LJV0_9BACT</name>
<dbReference type="Proteomes" id="UP000315217">
    <property type="component" value="Unassembled WGS sequence"/>
</dbReference>
<evidence type="ECO:0008006" key="5">
    <source>
        <dbReference type="Google" id="ProtNLM"/>
    </source>
</evidence>
<dbReference type="Gene3D" id="1.10.510.10">
    <property type="entry name" value="Transferase(Phosphotransferase) domain 1"/>
    <property type="match status" value="1"/>
</dbReference>
<organism evidence="3 4">
    <name type="scientific">Candidatus Segetimicrobium genomatis</name>
    <dbReference type="NCBI Taxonomy" id="2569760"/>
    <lineage>
        <taxon>Bacteria</taxon>
        <taxon>Bacillati</taxon>
        <taxon>Candidatus Sysuimicrobiota</taxon>
        <taxon>Candidatus Sysuimicrobiia</taxon>
        <taxon>Candidatus Sysuimicrobiales</taxon>
        <taxon>Candidatus Segetimicrobiaceae</taxon>
        <taxon>Candidatus Segetimicrobium</taxon>
    </lineage>
</organism>
<feature type="region of interest" description="Disordered" evidence="1">
    <location>
        <begin position="350"/>
        <end position="385"/>
    </location>
</feature>
<comment type="caution">
    <text evidence="3">The sequence shown here is derived from an EMBL/GenBank/DDBJ whole genome shotgun (WGS) entry which is preliminary data.</text>
</comment>
<dbReference type="AlphaFoldDB" id="A0A537LJV0"/>